<dbReference type="SMART" id="SM00034">
    <property type="entry name" value="CLECT"/>
    <property type="match status" value="1"/>
</dbReference>
<organism evidence="4 5">
    <name type="scientific">Amphilophus citrinellus</name>
    <name type="common">Midas cichlid</name>
    <name type="synonym">Cichlasoma citrinellum</name>
    <dbReference type="NCBI Taxonomy" id="61819"/>
    <lineage>
        <taxon>Eukaryota</taxon>
        <taxon>Metazoa</taxon>
        <taxon>Chordata</taxon>
        <taxon>Craniata</taxon>
        <taxon>Vertebrata</taxon>
        <taxon>Euteleostomi</taxon>
        <taxon>Actinopterygii</taxon>
        <taxon>Neopterygii</taxon>
        <taxon>Teleostei</taxon>
        <taxon>Neoteleostei</taxon>
        <taxon>Acanthomorphata</taxon>
        <taxon>Ovalentaria</taxon>
        <taxon>Cichlomorphae</taxon>
        <taxon>Cichliformes</taxon>
        <taxon>Cichlidae</taxon>
        <taxon>New World cichlids</taxon>
        <taxon>Cichlasomatinae</taxon>
        <taxon>Heroini</taxon>
        <taxon>Amphilophus</taxon>
    </lineage>
</organism>
<feature type="transmembrane region" description="Helical" evidence="2">
    <location>
        <begin position="12"/>
        <end position="41"/>
    </location>
</feature>
<dbReference type="PANTHER" id="PTHR45784:SF3">
    <property type="entry name" value="C-TYPE LECTIN DOMAIN FAMILY 4 MEMBER K-LIKE-RELATED"/>
    <property type="match status" value="1"/>
</dbReference>
<proteinExistence type="predicted"/>
<dbReference type="AlphaFoldDB" id="A0A3Q0T5Z3"/>
<dbReference type="InterPro" id="IPR018378">
    <property type="entry name" value="C-type_lectin_CS"/>
</dbReference>
<evidence type="ECO:0000256" key="1">
    <source>
        <dbReference type="ARBA" id="ARBA00023157"/>
    </source>
</evidence>
<keyword evidence="1" id="KW-1015">Disulfide bond</keyword>
<reference evidence="4" key="2">
    <citation type="submission" date="2025-09" db="UniProtKB">
        <authorList>
            <consortium name="Ensembl"/>
        </authorList>
    </citation>
    <scope>IDENTIFICATION</scope>
</reference>
<dbReference type="PROSITE" id="PS00615">
    <property type="entry name" value="C_TYPE_LECTIN_1"/>
    <property type="match status" value="1"/>
</dbReference>
<keyword evidence="2" id="KW-1133">Transmembrane helix</keyword>
<keyword evidence="2" id="KW-0812">Transmembrane</keyword>
<dbReference type="GeneTree" id="ENSGT00940000163911"/>
<dbReference type="Gene3D" id="3.10.100.10">
    <property type="entry name" value="Mannose-Binding Protein A, subunit A"/>
    <property type="match status" value="1"/>
</dbReference>
<dbReference type="InterPro" id="IPR016186">
    <property type="entry name" value="C-type_lectin-like/link_sf"/>
</dbReference>
<keyword evidence="5" id="KW-1185">Reference proteome</keyword>
<sequence>MKMFISIKGMLNIFVSFAFWIWIWIWINLVMSIFLHVFLVWRTFIYITNPMSWPSAQSYCRAHYTDLASVSNMTENQKVDQLVPAGVKVWIGLFRVSWKWTDGSNSLFRYWKTNEPNNCGNEACGAANMKDYGKWGDWSCDWKKEFVCYTGKPWFRYSLGLYPQYKAP</sequence>
<name>A0A3Q0T5Z3_AMPCI</name>
<evidence type="ECO:0000256" key="2">
    <source>
        <dbReference type="SAM" id="Phobius"/>
    </source>
</evidence>
<accession>A0A3Q0T5Z3</accession>
<reference evidence="4" key="1">
    <citation type="submission" date="2025-08" db="UniProtKB">
        <authorList>
            <consortium name="Ensembl"/>
        </authorList>
    </citation>
    <scope>IDENTIFICATION</scope>
</reference>
<keyword evidence="2" id="KW-0472">Membrane</keyword>
<evidence type="ECO:0000259" key="3">
    <source>
        <dbReference type="PROSITE" id="PS50041"/>
    </source>
</evidence>
<dbReference type="InterPro" id="IPR016187">
    <property type="entry name" value="CTDL_fold"/>
</dbReference>
<dbReference type="InterPro" id="IPR001304">
    <property type="entry name" value="C-type_lectin-like"/>
</dbReference>
<evidence type="ECO:0000313" key="4">
    <source>
        <dbReference type="Ensembl" id="ENSACIP00000030269.1"/>
    </source>
</evidence>
<dbReference type="Pfam" id="PF00059">
    <property type="entry name" value="Lectin_C"/>
    <property type="match status" value="1"/>
</dbReference>
<feature type="domain" description="C-type lectin" evidence="3">
    <location>
        <begin position="42"/>
        <end position="149"/>
    </location>
</feature>
<dbReference type="Proteomes" id="UP000261340">
    <property type="component" value="Unplaced"/>
</dbReference>
<dbReference type="PANTHER" id="PTHR45784">
    <property type="entry name" value="C-TYPE LECTIN DOMAIN FAMILY 20 MEMBER A-RELATED"/>
    <property type="match status" value="1"/>
</dbReference>
<evidence type="ECO:0000313" key="5">
    <source>
        <dbReference type="Proteomes" id="UP000261340"/>
    </source>
</evidence>
<dbReference type="PROSITE" id="PS50041">
    <property type="entry name" value="C_TYPE_LECTIN_2"/>
    <property type="match status" value="1"/>
</dbReference>
<dbReference type="STRING" id="61819.ENSACIP00000030269"/>
<dbReference type="SUPFAM" id="SSF56436">
    <property type="entry name" value="C-type lectin-like"/>
    <property type="match status" value="1"/>
</dbReference>
<dbReference type="Ensembl" id="ENSACIT00000031061.1">
    <property type="protein sequence ID" value="ENSACIP00000030269.1"/>
    <property type="gene ID" value="ENSACIG00000023425.1"/>
</dbReference>
<dbReference type="OMA" id="MNMTENQ"/>
<protein>
    <recommendedName>
        <fullName evidence="3">C-type lectin domain-containing protein</fullName>
    </recommendedName>
</protein>